<dbReference type="Gene3D" id="3.40.630.30">
    <property type="match status" value="1"/>
</dbReference>
<accession>A0A6C2UHZ0</accession>
<reference evidence="1 2" key="1">
    <citation type="submission" date="2019-04" db="EMBL/GenBank/DDBJ databases">
        <authorList>
            <person name="Van Vliet M D."/>
        </authorList>
    </citation>
    <scope>NUCLEOTIDE SEQUENCE [LARGE SCALE GENOMIC DNA]</scope>
    <source>
        <strain evidence="1 2">F21</strain>
    </source>
</reference>
<protein>
    <recommendedName>
        <fullName evidence="3">N-acetyltransferase domain-containing protein</fullName>
    </recommendedName>
</protein>
<evidence type="ECO:0008006" key="3">
    <source>
        <dbReference type="Google" id="ProtNLM"/>
    </source>
</evidence>
<dbReference type="EMBL" id="CAAHFH010000001">
    <property type="protein sequence ID" value="VGO19815.1"/>
    <property type="molecule type" value="Genomic_DNA"/>
</dbReference>
<sequence length="82" mass="9341">MIRIAKPSDLKDIARLSQILQKMHADNFPAFFKATPDDAAFCAWFKNVIEEPESLVLVATDSDTMVGYLYAKEERKSESWVT</sequence>
<dbReference type="Proteomes" id="UP000346198">
    <property type="component" value="Unassembled WGS sequence"/>
</dbReference>
<name>A0A6C2UHZ0_9BACT</name>
<dbReference type="RefSeq" id="WP_136061267.1">
    <property type="nucleotide sequence ID" value="NZ_CAAHFH010000001.1"/>
</dbReference>
<keyword evidence="2" id="KW-1185">Reference proteome</keyword>
<dbReference type="InterPro" id="IPR016181">
    <property type="entry name" value="Acyl_CoA_acyltransferase"/>
</dbReference>
<proteinExistence type="predicted"/>
<gene>
    <name evidence="1" type="ORF">SCARR_01875</name>
</gene>
<organism evidence="1 2">
    <name type="scientific">Pontiella sulfatireligans</name>
    <dbReference type="NCBI Taxonomy" id="2750658"/>
    <lineage>
        <taxon>Bacteria</taxon>
        <taxon>Pseudomonadati</taxon>
        <taxon>Kiritimatiellota</taxon>
        <taxon>Kiritimatiellia</taxon>
        <taxon>Kiritimatiellales</taxon>
        <taxon>Pontiellaceae</taxon>
        <taxon>Pontiella</taxon>
    </lineage>
</organism>
<dbReference type="AlphaFoldDB" id="A0A6C2UHZ0"/>
<evidence type="ECO:0000313" key="1">
    <source>
        <dbReference type="EMBL" id="VGO19815.1"/>
    </source>
</evidence>
<evidence type="ECO:0000313" key="2">
    <source>
        <dbReference type="Proteomes" id="UP000346198"/>
    </source>
</evidence>
<dbReference type="SUPFAM" id="SSF55729">
    <property type="entry name" value="Acyl-CoA N-acyltransferases (Nat)"/>
    <property type="match status" value="1"/>
</dbReference>